<sequence length="154" mass="17511">MRRLFVLYDDRCGLCTWARRWLMRQPAFLEFVFIPKGSDWALRIFPDLASPEAVDDLVVVSDVGGVYREAQAWIMCLYALEEYREWSLRLAQPLFLPLARQTFALISTGRQRLSAWLELASDAEIANTLRPFQGAACEIQVPEAVLASSEHSSG</sequence>
<gene>
    <name evidence="1" type="ordered locus">Sinac_1891</name>
</gene>
<dbReference type="AlphaFoldDB" id="L0DBP0"/>
<dbReference type="EMBL" id="CP003364">
    <property type="protein sequence ID" value="AGA26253.1"/>
    <property type="molecule type" value="Genomic_DNA"/>
</dbReference>
<proteinExistence type="predicted"/>
<accession>L0DBP0</accession>
<dbReference type="GO" id="GO:0015035">
    <property type="term" value="F:protein-disulfide reductase activity"/>
    <property type="evidence" value="ECO:0007669"/>
    <property type="project" value="InterPro"/>
</dbReference>
<dbReference type="Proteomes" id="UP000010798">
    <property type="component" value="Chromosome"/>
</dbReference>
<dbReference type="eggNOG" id="COG3011">
    <property type="taxonomic scope" value="Bacteria"/>
</dbReference>
<reference evidence="1 2" key="1">
    <citation type="submission" date="2012-02" db="EMBL/GenBank/DDBJ databases">
        <title>Complete sequence of chromosome of Singulisphaera acidiphila DSM 18658.</title>
        <authorList>
            <consortium name="US DOE Joint Genome Institute (JGI-PGF)"/>
            <person name="Lucas S."/>
            <person name="Copeland A."/>
            <person name="Lapidus A."/>
            <person name="Glavina del Rio T."/>
            <person name="Dalin E."/>
            <person name="Tice H."/>
            <person name="Bruce D."/>
            <person name="Goodwin L."/>
            <person name="Pitluck S."/>
            <person name="Peters L."/>
            <person name="Ovchinnikova G."/>
            <person name="Chertkov O."/>
            <person name="Kyrpides N."/>
            <person name="Mavromatis K."/>
            <person name="Ivanova N."/>
            <person name="Brettin T."/>
            <person name="Detter J.C."/>
            <person name="Han C."/>
            <person name="Larimer F."/>
            <person name="Land M."/>
            <person name="Hauser L."/>
            <person name="Markowitz V."/>
            <person name="Cheng J.-F."/>
            <person name="Hugenholtz P."/>
            <person name="Woyke T."/>
            <person name="Wu D."/>
            <person name="Tindall B."/>
            <person name="Pomrenke H."/>
            <person name="Brambilla E."/>
            <person name="Klenk H.-P."/>
            <person name="Eisen J.A."/>
        </authorList>
    </citation>
    <scope>NUCLEOTIDE SEQUENCE [LARGE SCALE GENOMIC DNA]</scope>
    <source>
        <strain evidence="2">ATCC BAA-1392 / DSM 18658 / VKM B-2454 / MOB10</strain>
    </source>
</reference>
<name>L0DBP0_SINAD</name>
<keyword evidence="2" id="KW-1185">Reference proteome</keyword>
<dbReference type="InterPro" id="IPR007263">
    <property type="entry name" value="DCC1-like"/>
</dbReference>
<dbReference type="HOGENOM" id="CLU_137436_0_0_0"/>
<dbReference type="OrthoDB" id="277004at2"/>
<evidence type="ECO:0008006" key="3">
    <source>
        <dbReference type="Google" id="ProtNLM"/>
    </source>
</evidence>
<dbReference type="Pfam" id="PF04134">
    <property type="entry name" value="DCC1-like"/>
    <property type="match status" value="1"/>
</dbReference>
<dbReference type="RefSeq" id="WP_015245420.1">
    <property type="nucleotide sequence ID" value="NC_019892.1"/>
</dbReference>
<evidence type="ECO:0000313" key="2">
    <source>
        <dbReference type="Proteomes" id="UP000010798"/>
    </source>
</evidence>
<evidence type="ECO:0000313" key="1">
    <source>
        <dbReference type="EMBL" id="AGA26253.1"/>
    </source>
</evidence>
<organism evidence="1 2">
    <name type="scientific">Singulisphaera acidiphila (strain ATCC BAA-1392 / DSM 18658 / VKM B-2454 / MOB10)</name>
    <dbReference type="NCBI Taxonomy" id="886293"/>
    <lineage>
        <taxon>Bacteria</taxon>
        <taxon>Pseudomonadati</taxon>
        <taxon>Planctomycetota</taxon>
        <taxon>Planctomycetia</taxon>
        <taxon>Isosphaerales</taxon>
        <taxon>Isosphaeraceae</taxon>
        <taxon>Singulisphaera</taxon>
    </lineage>
</organism>
<protein>
    <recommendedName>
        <fullName evidence="3">Thiol-disulfide oxidoreductase DCC</fullName>
    </recommendedName>
</protein>
<dbReference type="KEGG" id="saci:Sinac_1891"/>